<evidence type="ECO:0000313" key="2">
    <source>
        <dbReference type="EMBL" id="KAF2769933.1"/>
    </source>
</evidence>
<dbReference type="AlphaFoldDB" id="A0A6G1LAH2"/>
<sequence>MSQSQIPETNPTLERSKPICLSGGAKGADSAWGTAATAIGHDVKHWSFPSHDKLCPSIPESQVVPLTDSELTLPEVTSTILLAAIAQNLQPPSEPHHRRLIQRIYYQVALAESCYAITTLGVDSVTGAGRAGGGTMWAVTMFRLLHAESRRCFVFDQSNGRWLRILGPREEAWEVMDADPPGPEGIWAGVGSRDLRQNGKEAIWRVSRAEFQGIEKYKYSWSSLAGQNTQLWSKLHGGPLASRQM</sequence>
<reference evidence="2" key="1">
    <citation type="journal article" date="2020" name="Stud. Mycol.">
        <title>101 Dothideomycetes genomes: a test case for predicting lifestyles and emergence of pathogens.</title>
        <authorList>
            <person name="Haridas S."/>
            <person name="Albert R."/>
            <person name="Binder M."/>
            <person name="Bloem J."/>
            <person name="Labutti K."/>
            <person name="Salamov A."/>
            <person name="Andreopoulos B."/>
            <person name="Baker S."/>
            <person name="Barry K."/>
            <person name="Bills G."/>
            <person name="Bluhm B."/>
            <person name="Cannon C."/>
            <person name="Castanera R."/>
            <person name="Culley D."/>
            <person name="Daum C."/>
            <person name="Ezra D."/>
            <person name="Gonzalez J."/>
            <person name="Henrissat B."/>
            <person name="Kuo A."/>
            <person name="Liang C."/>
            <person name="Lipzen A."/>
            <person name="Lutzoni F."/>
            <person name="Magnuson J."/>
            <person name="Mondo S."/>
            <person name="Nolan M."/>
            <person name="Ohm R."/>
            <person name="Pangilinan J."/>
            <person name="Park H.-J."/>
            <person name="Ramirez L."/>
            <person name="Alfaro M."/>
            <person name="Sun H."/>
            <person name="Tritt A."/>
            <person name="Yoshinaga Y."/>
            <person name="Zwiers L.-H."/>
            <person name="Turgeon B."/>
            <person name="Goodwin S."/>
            <person name="Spatafora J."/>
            <person name="Crous P."/>
            <person name="Grigoriev I."/>
        </authorList>
    </citation>
    <scope>NUCLEOTIDE SEQUENCE</scope>
    <source>
        <strain evidence="2">CBS 116005</strain>
    </source>
</reference>
<gene>
    <name evidence="2" type="ORF">EJ03DRAFT_82101</name>
</gene>
<protein>
    <submittedName>
        <fullName evidence="2">Uncharacterized protein</fullName>
    </submittedName>
</protein>
<name>A0A6G1LAH2_9PEZI</name>
<organism evidence="2 3">
    <name type="scientific">Teratosphaeria nubilosa</name>
    <dbReference type="NCBI Taxonomy" id="161662"/>
    <lineage>
        <taxon>Eukaryota</taxon>
        <taxon>Fungi</taxon>
        <taxon>Dikarya</taxon>
        <taxon>Ascomycota</taxon>
        <taxon>Pezizomycotina</taxon>
        <taxon>Dothideomycetes</taxon>
        <taxon>Dothideomycetidae</taxon>
        <taxon>Mycosphaerellales</taxon>
        <taxon>Teratosphaeriaceae</taxon>
        <taxon>Teratosphaeria</taxon>
    </lineage>
</organism>
<feature type="compositionally biased region" description="Polar residues" evidence="1">
    <location>
        <begin position="1"/>
        <end position="13"/>
    </location>
</feature>
<dbReference type="OrthoDB" id="5117524at2759"/>
<accession>A0A6G1LAH2</accession>
<keyword evidence="3" id="KW-1185">Reference proteome</keyword>
<dbReference type="EMBL" id="ML995829">
    <property type="protein sequence ID" value="KAF2769933.1"/>
    <property type="molecule type" value="Genomic_DNA"/>
</dbReference>
<evidence type="ECO:0000256" key="1">
    <source>
        <dbReference type="SAM" id="MobiDB-lite"/>
    </source>
</evidence>
<feature type="region of interest" description="Disordered" evidence="1">
    <location>
        <begin position="1"/>
        <end position="20"/>
    </location>
</feature>
<proteinExistence type="predicted"/>
<evidence type="ECO:0000313" key="3">
    <source>
        <dbReference type="Proteomes" id="UP000799436"/>
    </source>
</evidence>
<dbReference type="Proteomes" id="UP000799436">
    <property type="component" value="Unassembled WGS sequence"/>
</dbReference>